<protein>
    <recommendedName>
        <fullName evidence="4">FAR-17a/AIG1-like protein</fullName>
    </recommendedName>
</protein>
<dbReference type="STRING" id="1156985.SAMN04488118_106104"/>
<evidence type="ECO:0000313" key="2">
    <source>
        <dbReference type="EMBL" id="SCZ65854.1"/>
    </source>
</evidence>
<dbReference type="AlphaFoldDB" id="A0A1G5QVD6"/>
<keyword evidence="1" id="KW-0812">Transmembrane</keyword>
<dbReference type="RefSeq" id="WP_090218943.1">
    <property type="nucleotide sequence ID" value="NZ_FMWG01000006.1"/>
</dbReference>
<evidence type="ECO:0008006" key="4">
    <source>
        <dbReference type="Google" id="ProtNLM"/>
    </source>
</evidence>
<reference evidence="2 3" key="1">
    <citation type="submission" date="2016-10" db="EMBL/GenBank/DDBJ databases">
        <authorList>
            <person name="de Groot N.N."/>
        </authorList>
    </citation>
    <scope>NUCLEOTIDE SEQUENCE [LARGE SCALE GENOMIC DNA]</scope>
    <source>
        <strain evidence="2 3">U95</strain>
    </source>
</reference>
<evidence type="ECO:0000256" key="1">
    <source>
        <dbReference type="SAM" id="Phobius"/>
    </source>
</evidence>
<feature type="transmembrane region" description="Helical" evidence="1">
    <location>
        <begin position="171"/>
        <end position="196"/>
    </location>
</feature>
<feature type="transmembrane region" description="Helical" evidence="1">
    <location>
        <begin position="132"/>
        <end position="151"/>
    </location>
</feature>
<dbReference type="InterPro" id="IPR049713">
    <property type="entry name" value="Pr6Pr-like"/>
</dbReference>
<name>A0A1G5QVD6_9RHOB</name>
<keyword evidence="1" id="KW-0472">Membrane</keyword>
<feature type="transmembrane region" description="Helical" evidence="1">
    <location>
        <begin position="44"/>
        <end position="60"/>
    </location>
</feature>
<gene>
    <name evidence="2" type="ORF">SAMN04488118_106104</name>
</gene>
<feature type="transmembrane region" description="Helical" evidence="1">
    <location>
        <begin position="67"/>
        <end position="87"/>
    </location>
</feature>
<proteinExistence type="predicted"/>
<accession>A0A1G5QVD6</accession>
<keyword evidence="3" id="KW-1185">Reference proteome</keyword>
<dbReference type="EMBL" id="FMWG01000006">
    <property type="protein sequence ID" value="SCZ65854.1"/>
    <property type="molecule type" value="Genomic_DNA"/>
</dbReference>
<keyword evidence="1" id="KW-1133">Transmembrane helix</keyword>
<dbReference type="NCBIfam" id="NF038065">
    <property type="entry name" value="Pr6Pr"/>
    <property type="match status" value="1"/>
</dbReference>
<organism evidence="2 3">
    <name type="scientific">Epibacterium ulvae</name>
    <dbReference type="NCBI Taxonomy" id="1156985"/>
    <lineage>
        <taxon>Bacteria</taxon>
        <taxon>Pseudomonadati</taxon>
        <taxon>Pseudomonadota</taxon>
        <taxon>Alphaproteobacteria</taxon>
        <taxon>Rhodobacterales</taxon>
        <taxon>Roseobacteraceae</taxon>
        <taxon>Epibacterium</taxon>
    </lineage>
</organism>
<dbReference type="OrthoDB" id="9809977at2"/>
<sequence length="203" mass="22788">MIQTQRSAGGLAALVAGTLALHIWLDLQDGMSVAGSIWDMLRYFTYWTNALVGATLLWVASGRSIPVSVLSCLLMSMALVSSVYYLVLYKPDRYEGLDILVDWMLHTVIPFGLLGFWLRFVDKSKLAFRQTLFWQFYPVFYCLYVLIRGHLDGTYPYGFLRPPEIGWDLVMRNIAVLSVVFIVTGLGVVALGGALARKQSFSD</sequence>
<evidence type="ECO:0000313" key="3">
    <source>
        <dbReference type="Proteomes" id="UP000198767"/>
    </source>
</evidence>
<dbReference type="Proteomes" id="UP000198767">
    <property type="component" value="Unassembled WGS sequence"/>
</dbReference>
<feature type="transmembrane region" description="Helical" evidence="1">
    <location>
        <begin position="99"/>
        <end position="120"/>
    </location>
</feature>